<evidence type="ECO:0000313" key="5">
    <source>
        <dbReference type="EMBL" id="NEB65645.1"/>
    </source>
</evidence>
<organism evidence="5 6">
    <name type="scientific">Streptomyces microflavus</name>
    <name type="common">Streptomyces lipmanii</name>
    <dbReference type="NCBI Taxonomy" id="1919"/>
    <lineage>
        <taxon>Bacteria</taxon>
        <taxon>Bacillati</taxon>
        <taxon>Actinomycetota</taxon>
        <taxon>Actinomycetes</taxon>
        <taxon>Kitasatosporales</taxon>
        <taxon>Streptomycetaceae</taxon>
        <taxon>Streptomyces</taxon>
    </lineage>
</organism>
<keyword evidence="2 5" id="KW-0378">Hydrolase</keyword>
<feature type="region of interest" description="Disordered" evidence="3">
    <location>
        <begin position="51"/>
        <end position="70"/>
    </location>
</feature>
<evidence type="ECO:0000256" key="2">
    <source>
        <dbReference type="ARBA" id="ARBA00022801"/>
    </source>
</evidence>
<dbReference type="EMBL" id="JAAGME010000046">
    <property type="protein sequence ID" value="NEB65645.1"/>
    <property type="molecule type" value="Genomic_DNA"/>
</dbReference>
<dbReference type="PANTHER" id="PTHR43440">
    <property type="entry name" value="UREASE"/>
    <property type="match status" value="1"/>
</dbReference>
<dbReference type="GO" id="GO:0046872">
    <property type="term" value="F:metal ion binding"/>
    <property type="evidence" value="ECO:0007669"/>
    <property type="project" value="UniProtKB-KW"/>
</dbReference>
<gene>
    <name evidence="5" type="primary">ureC</name>
    <name evidence="5" type="ORF">G3I39_00955</name>
</gene>
<dbReference type="Gene3D" id="2.30.40.10">
    <property type="entry name" value="Urease, subunit C, domain 1"/>
    <property type="match status" value="1"/>
</dbReference>
<proteinExistence type="predicted"/>
<name>A0A6N9V1X8_STRMI</name>
<sequence>MPTLSRKQYADLFGPTVGDRFRLADTNLVVEVEKDVREGSYGDEVVYGGGKTMRDGMSSDPQATAAQGAL</sequence>
<feature type="domain" description="Urease alpha-subunit N-terminal" evidence="4">
    <location>
        <begin position="3"/>
        <end position="66"/>
    </location>
</feature>
<dbReference type="PANTHER" id="PTHR43440:SF1">
    <property type="entry name" value="UREASE"/>
    <property type="match status" value="1"/>
</dbReference>
<feature type="compositionally biased region" description="Polar residues" evidence="3">
    <location>
        <begin position="59"/>
        <end position="70"/>
    </location>
</feature>
<dbReference type="GO" id="GO:0009039">
    <property type="term" value="F:urease activity"/>
    <property type="evidence" value="ECO:0007669"/>
    <property type="project" value="UniProtKB-EC"/>
</dbReference>
<reference evidence="5 6" key="1">
    <citation type="submission" date="2020-01" db="EMBL/GenBank/DDBJ databases">
        <title>Insect and environment-associated Actinomycetes.</title>
        <authorList>
            <person name="Currrie C."/>
            <person name="Chevrette M."/>
            <person name="Carlson C."/>
            <person name="Stubbendieck R."/>
            <person name="Wendt-Pienkowski E."/>
        </authorList>
    </citation>
    <scope>NUCLEOTIDE SEQUENCE [LARGE SCALE GENOMIC DNA]</scope>
    <source>
        <strain evidence="5 6">SID14438</strain>
    </source>
</reference>
<evidence type="ECO:0000259" key="4">
    <source>
        <dbReference type="Pfam" id="PF00449"/>
    </source>
</evidence>
<dbReference type="InterPro" id="IPR011612">
    <property type="entry name" value="Urease_alpha_N_dom"/>
</dbReference>
<accession>A0A6N9V1X8</accession>
<comment type="caution">
    <text evidence="5">The sequence shown here is derived from an EMBL/GenBank/DDBJ whole genome shotgun (WGS) entry which is preliminary data.</text>
</comment>
<dbReference type="Proteomes" id="UP000471648">
    <property type="component" value="Unassembled WGS sequence"/>
</dbReference>
<evidence type="ECO:0000256" key="3">
    <source>
        <dbReference type="SAM" id="MobiDB-lite"/>
    </source>
</evidence>
<feature type="non-terminal residue" evidence="5">
    <location>
        <position position="70"/>
    </location>
</feature>
<dbReference type="SUPFAM" id="SSF51338">
    <property type="entry name" value="Composite domain of metallo-dependent hydrolases"/>
    <property type="match status" value="1"/>
</dbReference>
<evidence type="ECO:0000256" key="1">
    <source>
        <dbReference type="ARBA" id="ARBA00022723"/>
    </source>
</evidence>
<dbReference type="InterPro" id="IPR011059">
    <property type="entry name" value="Metal-dep_hydrolase_composite"/>
</dbReference>
<protein>
    <submittedName>
        <fullName evidence="5">Urease subunit alpha</fullName>
        <ecNumber evidence="5">3.5.1.5</ecNumber>
    </submittedName>
</protein>
<keyword evidence="1" id="KW-0479">Metal-binding</keyword>
<dbReference type="Pfam" id="PF00449">
    <property type="entry name" value="Urease_alpha"/>
    <property type="match status" value="1"/>
</dbReference>
<evidence type="ECO:0000313" key="6">
    <source>
        <dbReference type="Proteomes" id="UP000471648"/>
    </source>
</evidence>
<dbReference type="EC" id="3.5.1.5" evidence="5"/>
<dbReference type="InterPro" id="IPR050112">
    <property type="entry name" value="Urease_alpha_subunit"/>
</dbReference>
<dbReference type="AlphaFoldDB" id="A0A6N9V1X8"/>